<proteinExistence type="predicted"/>
<comment type="caution">
    <text evidence="3">The sequence shown here is derived from an EMBL/GenBank/DDBJ whole genome shotgun (WGS) entry which is preliminary data.</text>
</comment>
<gene>
    <name evidence="3" type="ORF">DVJ77_02310</name>
</gene>
<evidence type="ECO:0000259" key="2">
    <source>
        <dbReference type="Pfam" id="PF09374"/>
    </source>
</evidence>
<keyword evidence="4" id="KW-1185">Reference proteome</keyword>
<dbReference type="EMBL" id="QQAH01000001">
    <property type="protein sequence ID" value="RDD83436.1"/>
    <property type="molecule type" value="Genomic_DNA"/>
</dbReference>
<dbReference type="Gene3D" id="1.20.141.10">
    <property type="entry name" value="Chitosanase, subunit A, domain 1"/>
    <property type="match status" value="1"/>
</dbReference>
<dbReference type="InterPro" id="IPR018537">
    <property type="entry name" value="Peptidoglycan-bd_3"/>
</dbReference>
<dbReference type="Pfam" id="PF09374">
    <property type="entry name" value="PG_binding_3"/>
    <property type="match status" value="1"/>
</dbReference>
<dbReference type="RefSeq" id="WP_114843828.1">
    <property type="nucleotide sequence ID" value="NZ_JBHSPE010000001.1"/>
</dbReference>
<dbReference type="InterPro" id="IPR023346">
    <property type="entry name" value="Lysozyme-like_dom_sf"/>
</dbReference>
<dbReference type="SUPFAM" id="SSF53955">
    <property type="entry name" value="Lysozyme-like"/>
    <property type="match status" value="1"/>
</dbReference>
<feature type="domain" description="TtsA-like Glycoside hydrolase family 108" evidence="1">
    <location>
        <begin position="10"/>
        <end position="97"/>
    </location>
</feature>
<sequence length="178" mass="19614">MANFDMFFPTLLKFEGGFVNDPDDPGGATNLGITMETFNRCANSLLKIAPTLDNLRALTPAQAGVIYKAMYWDRIGGDTIALQPLAEIVFDFNVNAGANAGSLLQRVLNQLSDKPPLAVDGGIGPATLARLAELDQTEVYRRYKQGRVDYYNQLVERRPVMGKFLKGWLARVNAFPTL</sequence>
<dbReference type="CDD" id="cd13926">
    <property type="entry name" value="N-acetylmuramidase_GH108"/>
    <property type="match status" value="1"/>
</dbReference>
<evidence type="ECO:0000313" key="3">
    <source>
        <dbReference type="EMBL" id="RDD83436.1"/>
    </source>
</evidence>
<accession>A0A369URZ1</accession>
<dbReference type="AlphaFoldDB" id="A0A369URZ1"/>
<dbReference type="Proteomes" id="UP000253782">
    <property type="component" value="Unassembled WGS sequence"/>
</dbReference>
<evidence type="ECO:0000313" key="4">
    <source>
        <dbReference type="Proteomes" id="UP000253782"/>
    </source>
</evidence>
<dbReference type="Pfam" id="PF05838">
    <property type="entry name" value="Glyco_hydro_108"/>
    <property type="match status" value="1"/>
</dbReference>
<name>A0A369URZ1_9GAMM</name>
<evidence type="ECO:0000259" key="1">
    <source>
        <dbReference type="Pfam" id="PF05838"/>
    </source>
</evidence>
<dbReference type="InterPro" id="IPR008565">
    <property type="entry name" value="TtsA-like_GH18_dom"/>
</dbReference>
<dbReference type="OrthoDB" id="9815229at2"/>
<reference evidence="3 4" key="1">
    <citation type="submission" date="2018-07" db="EMBL/GenBank/DDBJ databases">
        <title>Dyella tabacisoli L4-6T, whole genome shotgun sequence.</title>
        <authorList>
            <person name="Zhou X.-K."/>
            <person name="Li W.-J."/>
            <person name="Duan Y.-Q."/>
        </authorList>
    </citation>
    <scope>NUCLEOTIDE SEQUENCE [LARGE SCALE GENOMIC DNA]</scope>
    <source>
        <strain evidence="3 4">L4-6</strain>
    </source>
</reference>
<feature type="domain" description="Peptidoglycan binding" evidence="2">
    <location>
        <begin position="100"/>
        <end position="171"/>
    </location>
</feature>
<protein>
    <submittedName>
        <fullName evidence="3">N-acetylmuramidase</fullName>
    </submittedName>
</protein>
<organism evidence="3 4">
    <name type="scientific">Dyella tabacisoli</name>
    <dbReference type="NCBI Taxonomy" id="2282381"/>
    <lineage>
        <taxon>Bacteria</taxon>
        <taxon>Pseudomonadati</taxon>
        <taxon>Pseudomonadota</taxon>
        <taxon>Gammaproteobacteria</taxon>
        <taxon>Lysobacterales</taxon>
        <taxon>Rhodanobacteraceae</taxon>
        <taxon>Dyella</taxon>
    </lineage>
</organism>